<gene>
    <name evidence="1" type="ORF">P7K49_024315</name>
</gene>
<accession>A0ABQ9UP62</accession>
<evidence type="ECO:0000313" key="2">
    <source>
        <dbReference type="Proteomes" id="UP001266305"/>
    </source>
</evidence>
<dbReference type="Proteomes" id="UP001266305">
    <property type="component" value="Unassembled WGS sequence"/>
</dbReference>
<evidence type="ECO:0000313" key="1">
    <source>
        <dbReference type="EMBL" id="KAK2098864.1"/>
    </source>
</evidence>
<name>A0ABQ9UP62_SAGOE</name>
<comment type="caution">
    <text evidence="1">The sequence shown here is derived from an EMBL/GenBank/DDBJ whole genome shotgun (WGS) entry which is preliminary data.</text>
</comment>
<sequence length="185" mass="19833">MGLVARDPRPVFAATCDPTAGTGDWGCRRSRVGGFALLPKSLLPLGPGLRLGTGPRAPQDRLVRKNRSKMDGCCSLGWGKAAHASSPQGASRSMQEVPPWVLLLSFSGHYQNRLPENKNSKAFVGRKERNTWRFSPTPLGLGYSRPCEGPIHQSNVILCGLNTGAAPNAICVQIPPLVLARASRP</sequence>
<reference evidence="1 2" key="1">
    <citation type="submission" date="2023-05" db="EMBL/GenBank/DDBJ databases">
        <title>B98-5 Cell Line De Novo Hybrid Assembly: An Optical Mapping Approach.</title>
        <authorList>
            <person name="Kananen K."/>
            <person name="Auerbach J.A."/>
            <person name="Kautto E."/>
            <person name="Blachly J.S."/>
        </authorList>
    </citation>
    <scope>NUCLEOTIDE SEQUENCE [LARGE SCALE GENOMIC DNA]</scope>
    <source>
        <strain evidence="1">B95-8</strain>
        <tissue evidence="1">Cell line</tissue>
    </source>
</reference>
<proteinExistence type="predicted"/>
<dbReference type="EMBL" id="JASSZA010000011">
    <property type="protein sequence ID" value="KAK2098864.1"/>
    <property type="molecule type" value="Genomic_DNA"/>
</dbReference>
<organism evidence="1 2">
    <name type="scientific">Saguinus oedipus</name>
    <name type="common">Cotton-top tamarin</name>
    <name type="synonym">Oedipomidas oedipus</name>
    <dbReference type="NCBI Taxonomy" id="9490"/>
    <lineage>
        <taxon>Eukaryota</taxon>
        <taxon>Metazoa</taxon>
        <taxon>Chordata</taxon>
        <taxon>Craniata</taxon>
        <taxon>Vertebrata</taxon>
        <taxon>Euteleostomi</taxon>
        <taxon>Mammalia</taxon>
        <taxon>Eutheria</taxon>
        <taxon>Euarchontoglires</taxon>
        <taxon>Primates</taxon>
        <taxon>Haplorrhini</taxon>
        <taxon>Platyrrhini</taxon>
        <taxon>Cebidae</taxon>
        <taxon>Callitrichinae</taxon>
        <taxon>Saguinus</taxon>
    </lineage>
</organism>
<protein>
    <submittedName>
        <fullName evidence="1">Uncharacterized protein</fullName>
    </submittedName>
</protein>
<keyword evidence="2" id="KW-1185">Reference proteome</keyword>